<dbReference type="PROSITE" id="PS51094">
    <property type="entry name" value="PTS_EIIA_TYPE_2"/>
    <property type="match status" value="1"/>
</dbReference>
<evidence type="ECO:0000313" key="12">
    <source>
        <dbReference type="EMBL" id="SJZ38196.1"/>
    </source>
</evidence>
<dbReference type="SUPFAM" id="SSF55804">
    <property type="entry name" value="Phoshotransferase/anion transport protein"/>
    <property type="match status" value="1"/>
</dbReference>
<dbReference type="InterPro" id="IPR016152">
    <property type="entry name" value="PTrfase/Anion_transptr"/>
</dbReference>
<evidence type="ECO:0000256" key="10">
    <source>
        <dbReference type="ARBA" id="ARBA00042072"/>
    </source>
</evidence>
<dbReference type="RefSeq" id="WP_078692892.1">
    <property type="nucleotide sequence ID" value="NZ_FUWX01000004.1"/>
</dbReference>
<keyword evidence="2" id="KW-0813">Transport</keyword>
<evidence type="ECO:0000256" key="5">
    <source>
        <dbReference type="ARBA" id="ARBA00022679"/>
    </source>
</evidence>
<dbReference type="InterPro" id="IPR002178">
    <property type="entry name" value="PTS_EIIA_type-2_dom"/>
</dbReference>
<dbReference type="GO" id="GO:0016301">
    <property type="term" value="F:kinase activity"/>
    <property type="evidence" value="ECO:0007669"/>
    <property type="project" value="UniProtKB-KW"/>
</dbReference>
<dbReference type="GO" id="GO:0005737">
    <property type="term" value="C:cytoplasm"/>
    <property type="evidence" value="ECO:0007669"/>
    <property type="project" value="UniProtKB-SubCell"/>
</dbReference>
<dbReference type="Proteomes" id="UP000191153">
    <property type="component" value="Unassembled WGS sequence"/>
</dbReference>
<evidence type="ECO:0000256" key="4">
    <source>
        <dbReference type="ARBA" id="ARBA00022553"/>
    </source>
</evidence>
<feature type="domain" description="PTS EIIA type-2" evidence="11">
    <location>
        <begin position="3"/>
        <end position="140"/>
    </location>
</feature>
<protein>
    <recommendedName>
        <fullName evidence="9">Ascorbate-specific PTS system EIIA component</fullName>
    </recommendedName>
    <alternativeName>
        <fullName evidence="10">Ascorbate-specific phosphotransferase enzyme IIA component</fullName>
    </alternativeName>
</protein>
<evidence type="ECO:0000256" key="6">
    <source>
        <dbReference type="ARBA" id="ARBA00022683"/>
    </source>
</evidence>
<sequence>MLKKMLRGKIQILSEIENWEESIRIGSKPLLEKKLIEQTYVDKMIEKVKKFGFYVVLTENVAMPHSRPEDGVNETGMSLLKVDNPVKFGDSHINLIFVLAAKDNNSHIDALTNLVELLNDEKKVEEVIKAKSEEEILNLI</sequence>
<keyword evidence="3" id="KW-0963">Cytoplasm</keyword>
<comment type="subcellular location">
    <subcellularLocation>
        <location evidence="1">Cytoplasm</location>
    </subcellularLocation>
</comment>
<keyword evidence="4" id="KW-0597">Phosphoprotein</keyword>
<gene>
    <name evidence="12" type="ORF">SAMN02745174_00356</name>
</gene>
<dbReference type="GO" id="GO:0009401">
    <property type="term" value="P:phosphoenolpyruvate-dependent sugar phosphotransferase system"/>
    <property type="evidence" value="ECO:0007669"/>
    <property type="project" value="UniProtKB-KW"/>
</dbReference>
<dbReference type="PANTHER" id="PTHR36203:SF1">
    <property type="entry name" value="ASCORBATE-SPECIFIC PTS SYSTEM EIIA COMPONENT"/>
    <property type="match status" value="1"/>
</dbReference>
<dbReference type="InterPro" id="IPR051351">
    <property type="entry name" value="Ascorbate-PTS_EIIA_comp"/>
</dbReference>
<dbReference type="PANTHER" id="PTHR36203">
    <property type="entry name" value="ASCORBATE-SPECIFIC PTS SYSTEM EIIA COMPONENT"/>
    <property type="match status" value="1"/>
</dbReference>
<organism evidence="12 13">
    <name type="scientific">Cetobacterium ceti</name>
    <dbReference type="NCBI Taxonomy" id="180163"/>
    <lineage>
        <taxon>Bacteria</taxon>
        <taxon>Fusobacteriati</taxon>
        <taxon>Fusobacteriota</taxon>
        <taxon>Fusobacteriia</taxon>
        <taxon>Fusobacteriales</taxon>
        <taxon>Fusobacteriaceae</taxon>
        <taxon>Cetobacterium</taxon>
    </lineage>
</organism>
<name>A0A1T4K702_9FUSO</name>
<accession>A0A1T4K702</accession>
<dbReference type="AlphaFoldDB" id="A0A1T4K702"/>
<dbReference type="CDD" id="cd00211">
    <property type="entry name" value="PTS_IIA_fru"/>
    <property type="match status" value="1"/>
</dbReference>
<dbReference type="Gene3D" id="3.40.930.10">
    <property type="entry name" value="Mannitol-specific EII, Chain A"/>
    <property type="match status" value="1"/>
</dbReference>
<keyword evidence="5" id="KW-0808">Transferase</keyword>
<evidence type="ECO:0000256" key="3">
    <source>
        <dbReference type="ARBA" id="ARBA00022490"/>
    </source>
</evidence>
<evidence type="ECO:0000313" key="13">
    <source>
        <dbReference type="Proteomes" id="UP000191153"/>
    </source>
</evidence>
<reference evidence="12 13" key="1">
    <citation type="submission" date="2017-02" db="EMBL/GenBank/DDBJ databases">
        <authorList>
            <person name="Peterson S.W."/>
        </authorList>
    </citation>
    <scope>NUCLEOTIDE SEQUENCE [LARGE SCALE GENOMIC DNA]</scope>
    <source>
        <strain evidence="12 13">ATCC 700028</strain>
    </source>
</reference>
<evidence type="ECO:0000256" key="1">
    <source>
        <dbReference type="ARBA" id="ARBA00004496"/>
    </source>
</evidence>
<evidence type="ECO:0000256" key="2">
    <source>
        <dbReference type="ARBA" id="ARBA00022448"/>
    </source>
</evidence>
<evidence type="ECO:0000256" key="8">
    <source>
        <dbReference type="ARBA" id="ARBA00037387"/>
    </source>
</evidence>
<keyword evidence="7" id="KW-0418">Kinase</keyword>
<keyword evidence="13" id="KW-1185">Reference proteome</keyword>
<dbReference type="STRING" id="180163.SAMN02745174_00356"/>
<evidence type="ECO:0000256" key="7">
    <source>
        <dbReference type="ARBA" id="ARBA00022777"/>
    </source>
</evidence>
<proteinExistence type="predicted"/>
<evidence type="ECO:0000259" key="11">
    <source>
        <dbReference type="PROSITE" id="PS51094"/>
    </source>
</evidence>
<keyword evidence="6" id="KW-0598">Phosphotransferase system</keyword>
<dbReference type="EMBL" id="FUWX01000004">
    <property type="protein sequence ID" value="SJZ38196.1"/>
    <property type="molecule type" value="Genomic_DNA"/>
</dbReference>
<dbReference type="Pfam" id="PF00359">
    <property type="entry name" value="PTS_EIIA_2"/>
    <property type="match status" value="1"/>
</dbReference>
<evidence type="ECO:0000256" key="9">
    <source>
        <dbReference type="ARBA" id="ARBA00041175"/>
    </source>
</evidence>
<dbReference type="OrthoDB" id="369398at2"/>
<comment type="function">
    <text evidence="8">The phosphoenolpyruvate-dependent sugar phosphotransferase system (sugar PTS), a major carbohydrate active transport system, catalyzes the phosphorylation of incoming sugar substrates concomitantly with their translocation across the cell membrane. The enzyme II UlaABC PTS system is involved in ascorbate transport.</text>
</comment>